<dbReference type="PANTHER" id="PTHR33990:SF1">
    <property type="entry name" value="PROTEIN YJDN"/>
    <property type="match status" value="1"/>
</dbReference>
<reference evidence="2 3" key="1">
    <citation type="journal article" date="2012" name="Genet. Mol. Biol.">
        <title>Analysis of 16S rRNA and mxaF genes revealing insights into Methylobacterium niche-specific plant association.</title>
        <authorList>
            <person name="Dourado M.N."/>
            <person name="Andreote F.D."/>
            <person name="Dini-Andreote F."/>
            <person name="Conti R."/>
            <person name="Araujo J.M."/>
            <person name="Araujo W.L."/>
        </authorList>
    </citation>
    <scope>NUCLEOTIDE SEQUENCE [LARGE SCALE GENOMIC DNA]</scope>
    <source>
        <strain evidence="2 3">SR1.6/6</strain>
    </source>
</reference>
<organism evidence="2 3">
    <name type="scientific">Methylobacterium mesophilicum SR1.6/6</name>
    <dbReference type="NCBI Taxonomy" id="908290"/>
    <lineage>
        <taxon>Bacteria</taxon>
        <taxon>Pseudomonadati</taxon>
        <taxon>Pseudomonadota</taxon>
        <taxon>Alphaproteobacteria</taxon>
        <taxon>Hyphomicrobiales</taxon>
        <taxon>Methylobacteriaceae</taxon>
        <taxon>Methylobacterium</taxon>
    </lineage>
</organism>
<dbReference type="OrthoDB" id="9795306at2"/>
<protein>
    <submittedName>
        <fullName evidence="2">VOC family protein</fullName>
    </submittedName>
</protein>
<dbReference type="Gene3D" id="3.10.180.10">
    <property type="entry name" value="2,3-Dihydroxybiphenyl 1,2-Dioxygenase, domain 1"/>
    <property type="match status" value="1"/>
</dbReference>
<dbReference type="RefSeq" id="WP_010686529.1">
    <property type="nucleotide sequence ID" value="NZ_CP043538.1"/>
</dbReference>
<evidence type="ECO:0000313" key="3">
    <source>
        <dbReference type="Proteomes" id="UP000012488"/>
    </source>
</evidence>
<gene>
    <name evidence="2" type="ORF">MMSR116_02440</name>
</gene>
<evidence type="ECO:0000259" key="1">
    <source>
        <dbReference type="Pfam" id="PF06983"/>
    </source>
</evidence>
<accession>A0A6B9FFS0</accession>
<dbReference type="Pfam" id="PF06983">
    <property type="entry name" value="3-dmu-9_3-mt"/>
    <property type="match status" value="1"/>
</dbReference>
<dbReference type="InterPro" id="IPR029068">
    <property type="entry name" value="Glyas_Bleomycin-R_OHBP_Dase"/>
</dbReference>
<sequence>MTIQVTTHLNFDGEAREALAFYATVFGGEPTLVTYGELAGVTDPKQARRIIWGQVASEAGFRIMAYDIQPERPWHPGENAFYVSLRGSSQDEVTAYWNGLSAGAMVLQTLGLSAWSPLYGMLKDRFGITWVVDVAPV</sequence>
<dbReference type="AlphaFoldDB" id="A0A6B9FFS0"/>
<feature type="domain" description="PhnB-like" evidence="1">
    <location>
        <begin position="4"/>
        <end position="132"/>
    </location>
</feature>
<dbReference type="EMBL" id="CP043538">
    <property type="protein sequence ID" value="QGY00886.1"/>
    <property type="molecule type" value="Genomic_DNA"/>
</dbReference>
<proteinExistence type="predicted"/>
<name>A0A6B9FFS0_9HYPH</name>
<dbReference type="SUPFAM" id="SSF54593">
    <property type="entry name" value="Glyoxalase/Bleomycin resistance protein/Dihydroxybiphenyl dioxygenase"/>
    <property type="match status" value="1"/>
</dbReference>
<dbReference type="PANTHER" id="PTHR33990">
    <property type="entry name" value="PROTEIN YJDN-RELATED"/>
    <property type="match status" value="1"/>
</dbReference>
<dbReference type="CDD" id="cd06588">
    <property type="entry name" value="PhnB_like"/>
    <property type="match status" value="1"/>
</dbReference>
<dbReference type="Proteomes" id="UP000012488">
    <property type="component" value="Chromosome"/>
</dbReference>
<reference evidence="2 3" key="2">
    <citation type="journal article" date="2013" name="Genome Announc.">
        <title>Draft Genome Sequence of Methylobacterium mesophilicum Strain SR1.6/6, Isolated from Citrus sinensis.</title>
        <authorList>
            <person name="Marinho Almeida D."/>
            <person name="Dini-Andreote F."/>
            <person name="Camargo Neves A.A."/>
            <person name="Juca Ramos R.T."/>
            <person name="Andreote F.D."/>
            <person name="Carneiro A.R."/>
            <person name="Oliveira de Souza Lima A."/>
            <person name="Caracciolo Gomes de Sa P.H."/>
            <person name="Ribeiro Barbosa M.S."/>
            <person name="Araujo W.L."/>
            <person name="Silva A."/>
        </authorList>
    </citation>
    <scope>NUCLEOTIDE SEQUENCE [LARGE SCALE GENOMIC DNA]</scope>
    <source>
        <strain evidence="2 3">SR1.6/6</strain>
    </source>
</reference>
<dbReference type="KEGG" id="mmes:MMSR116_02440"/>
<dbReference type="InterPro" id="IPR028973">
    <property type="entry name" value="PhnB-like"/>
</dbReference>
<evidence type="ECO:0000313" key="2">
    <source>
        <dbReference type="EMBL" id="QGY00886.1"/>
    </source>
</evidence>